<dbReference type="AlphaFoldDB" id="A0A6G9IAX4"/>
<dbReference type="InterPro" id="IPR050144">
    <property type="entry name" value="AAE_transporter"/>
</dbReference>
<feature type="transmembrane region" description="Helical" evidence="8">
    <location>
        <begin position="93"/>
        <end position="113"/>
    </location>
</feature>
<dbReference type="FunCoup" id="A0A6G9IAX4">
    <property type="interactions" value="26"/>
</dbReference>
<feature type="transmembrane region" description="Helical" evidence="8">
    <location>
        <begin position="63"/>
        <end position="81"/>
    </location>
</feature>
<dbReference type="InterPro" id="IPR036721">
    <property type="entry name" value="RCK_C_sf"/>
</dbReference>
<feature type="transmembrane region" description="Helical" evidence="8">
    <location>
        <begin position="540"/>
        <end position="563"/>
    </location>
</feature>
<evidence type="ECO:0000256" key="1">
    <source>
        <dbReference type="ARBA" id="ARBA00004651"/>
    </source>
</evidence>
<feature type="transmembrane region" description="Helical" evidence="8">
    <location>
        <begin position="160"/>
        <end position="181"/>
    </location>
</feature>
<evidence type="ECO:0000256" key="2">
    <source>
        <dbReference type="ARBA" id="ARBA00009854"/>
    </source>
</evidence>
<evidence type="ECO:0000256" key="3">
    <source>
        <dbReference type="ARBA" id="ARBA00022448"/>
    </source>
</evidence>
<dbReference type="SUPFAM" id="SSF116726">
    <property type="entry name" value="TrkA C-terminal domain-like"/>
    <property type="match status" value="2"/>
</dbReference>
<keyword evidence="6 8" id="KW-1133">Transmembrane helix</keyword>
<feature type="transmembrane region" description="Helical" evidence="8">
    <location>
        <begin position="33"/>
        <end position="51"/>
    </location>
</feature>
<dbReference type="InterPro" id="IPR006037">
    <property type="entry name" value="RCK_C"/>
</dbReference>
<dbReference type="GO" id="GO:0008324">
    <property type="term" value="F:monoatomic cation transmembrane transporter activity"/>
    <property type="evidence" value="ECO:0007669"/>
    <property type="project" value="InterPro"/>
</dbReference>
<dbReference type="KEGG" id="orb:IPMB12_04380"/>
<feature type="transmembrane region" description="Helical" evidence="8">
    <location>
        <begin position="6"/>
        <end position="26"/>
    </location>
</feature>
<dbReference type="Gene3D" id="3.30.70.1450">
    <property type="entry name" value="Regulator of K+ conductance, C-terminal domain"/>
    <property type="match status" value="2"/>
</dbReference>
<reference evidence="10 11" key="1">
    <citation type="submission" date="2020-03" db="EMBL/GenBank/DDBJ databases">
        <title>Complete genome sequence of Orbus sp. IPMB12 (BCRC 80908).</title>
        <authorList>
            <person name="Lo W.-S."/>
            <person name="Chang T.-H."/>
            <person name="Kuo C.-H."/>
        </authorList>
    </citation>
    <scope>NUCLEOTIDE SEQUENCE [LARGE SCALE GENOMIC DNA]</scope>
    <source>
        <strain evidence="10 11">IPMB12</strain>
    </source>
</reference>
<feature type="transmembrane region" description="Helical" evidence="8">
    <location>
        <begin position="453"/>
        <end position="471"/>
    </location>
</feature>
<protein>
    <submittedName>
        <fullName evidence="10">Aspartate-alanine antiporter</fullName>
    </submittedName>
</protein>
<dbReference type="Pfam" id="PF02080">
    <property type="entry name" value="TrkA_C"/>
    <property type="match status" value="1"/>
</dbReference>
<dbReference type="NCBIfam" id="TIGR01625">
    <property type="entry name" value="YidE_YbjL_dupl"/>
    <property type="match status" value="1"/>
</dbReference>
<evidence type="ECO:0000256" key="5">
    <source>
        <dbReference type="ARBA" id="ARBA00022692"/>
    </source>
</evidence>
<dbReference type="Proteomes" id="UP000501168">
    <property type="component" value="Chromosome"/>
</dbReference>
<feature type="transmembrane region" description="Helical" evidence="8">
    <location>
        <begin position="510"/>
        <end position="528"/>
    </location>
</feature>
<proteinExistence type="inferred from homology"/>
<dbReference type="PROSITE" id="PS51202">
    <property type="entry name" value="RCK_C"/>
    <property type="match status" value="1"/>
</dbReference>
<feature type="domain" description="RCK C-terminal" evidence="9">
    <location>
        <begin position="289"/>
        <end position="379"/>
    </location>
</feature>
<organism evidence="10 11">
    <name type="scientific">Zophobihabitans entericus</name>
    <dbReference type="NCBI Taxonomy" id="1635327"/>
    <lineage>
        <taxon>Bacteria</taxon>
        <taxon>Pseudomonadati</taxon>
        <taxon>Pseudomonadota</taxon>
        <taxon>Gammaproteobacteria</taxon>
        <taxon>Orbales</taxon>
        <taxon>Orbaceae</taxon>
        <taxon>Zophobihabitans</taxon>
    </lineage>
</organism>
<keyword evidence="11" id="KW-1185">Reference proteome</keyword>
<dbReference type="InParanoid" id="A0A6G9IAX4"/>
<dbReference type="NCBIfam" id="TIGR03802">
    <property type="entry name" value="Asp_Ala_antiprt"/>
    <property type="match status" value="1"/>
</dbReference>
<keyword evidence="7 8" id="KW-0472">Membrane</keyword>
<dbReference type="GO" id="GO:0006813">
    <property type="term" value="P:potassium ion transport"/>
    <property type="evidence" value="ECO:0007669"/>
    <property type="project" value="InterPro"/>
</dbReference>
<accession>A0A6G9IAX4</accession>
<dbReference type="PANTHER" id="PTHR30445">
    <property type="entry name" value="K(+)_H(+) ANTIPORTER SUBUNIT KHTT"/>
    <property type="match status" value="1"/>
</dbReference>
<dbReference type="RefSeq" id="WP_166915310.1">
    <property type="nucleotide sequence ID" value="NZ_CP050253.1"/>
</dbReference>
<sequence>MEWLKSTLQTYPEIAVFLALAFGYWFGGKSYKGFSLGAVTSTLICAIIIGQWDITISDNVKSIFFLLFLFAVGYGIGPQFVKSVAKNGIPQALFAIVQCIFSLAIVVIIAKLVGYNLGASTGLFAGSQTMSASIGLASDAISRLNLSADELEKINSSIPVAYAVSYIFGTVGSALLLTYLGPILLRVDIAKACQDYEKEFGSTSNTESQETAWHDYELRAYKITQDHYAVGLTIKQLEAKFPDHMMFIEGLERQGKPVTATSSQVLQSNDILIIGGDHQKIVSIFDNQEDAIEIANPELLKQPIEGIDVFITNKKFDGKTLEDISKSIEARGVFIRRIRRGAVATEIPVLAKTQLHRGDIVTLTGLTKDVEKLAKDLGYVDRQTSVTDVAFLAGAIAIGALIGAVVIKIGGVPITLSTAGGALIAGLIFGWLRSIRPKLGRIPEPTVWFMNSVGLNVFIAVVGLSAGPKFIIGLEQLGISLFLWGIVATSVPLILGVLVGRYIFRFHPALVLGCCAGARTTTAALGMICERAKSNVPGLGYTITYAIGNTLLTIWGMVLIMLLS</sequence>
<feature type="transmembrane region" description="Helical" evidence="8">
    <location>
        <begin position="389"/>
        <end position="407"/>
    </location>
</feature>
<keyword evidence="5 8" id="KW-0812">Transmembrane</keyword>
<dbReference type="GO" id="GO:0005886">
    <property type="term" value="C:plasma membrane"/>
    <property type="evidence" value="ECO:0007669"/>
    <property type="project" value="UniProtKB-SubCell"/>
</dbReference>
<dbReference type="Pfam" id="PF06826">
    <property type="entry name" value="Asp-Al_Ex"/>
    <property type="match status" value="2"/>
</dbReference>
<dbReference type="PANTHER" id="PTHR30445:SF9">
    <property type="match status" value="1"/>
</dbReference>
<keyword evidence="4" id="KW-1003">Cell membrane</keyword>
<comment type="similarity">
    <text evidence="2">Belongs to the AAE transporter (TC 2.A.81) family.</text>
</comment>
<comment type="subcellular location">
    <subcellularLocation>
        <location evidence="1">Cell membrane</location>
        <topology evidence="1">Multi-pass membrane protein</topology>
    </subcellularLocation>
</comment>
<evidence type="ECO:0000256" key="6">
    <source>
        <dbReference type="ARBA" id="ARBA00022989"/>
    </source>
</evidence>
<evidence type="ECO:0000259" key="9">
    <source>
        <dbReference type="PROSITE" id="PS51202"/>
    </source>
</evidence>
<feature type="transmembrane region" description="Helical" evidence="8">
    <location>
        <begin position="477"/>
        <end position="498"/>
    </location>
</feature>
<dbReference type="InterPro" id="IPR006512">
    <property type="entry name" value="YidE_YbjL"/>
</dbReference>
<evidence type="ECO:0000256" key="7">
    <source>
        <dbReference type="ARBA" id="ARBA00023136"/>
    </source>
</evidence>
<dbReference type="InterPro" id="IPR022457">
    <property type="entry name" value="Asp_Ala_antiprt"/>
</dbReference>
<evidence type="ECO:0000256" key="8">
    <source>
        <dbReference type="SAM" id="Phobius"/>
    </source>
</evidence>
<keyword evidence="3" id="KW-0813">Transport</keyword>
<evidence type="ECO:0000313" key="10">
    <source>
        <dbReference type="EMBL" id="QIQ20982.1"/>
    </source>
</evidence>
<name>A0A6G9IAX4_9GAMM</name>
<gene>
    <name evidence="10" type="primary">aspT</name>
    <name evidence="10" type="ORF">IPMB12_04380</name>
</gene>
<evidence type="ECO:0000313" key="11">
    <source>
        <dbReference type="Proteomes" id="UP000501168"/>
    </source>
</evidence>
<feature type="transmembrane region" description="Helical" evidence="8">
    <location>
        <begin position="413"/>
        <end position="432"/>
    </location>
</feature>
<dbReference type="EMBL" id="CP050253">
    <property type="protein sequence ID" value="QIQ20982.1"/>
    <property type="molecule type" value="Genomic_DNA"/>
</dbReference>
<evidence type="ECO:0000256" key="4">
    <source>
        <dbReference type="ARBA" id="ARBA00022475"/>
    </source>
</evidence>